<evidence type="ECO:0000313" key="2">
    <source>
        <dbReference type="EMBL" id="JAD83277.1"/>
    </source>
</evidence>
<feature type="transmembrane region" description="Helical" evidence="1">
    <location>
        <begin position="16"/>
        <end position="34"/>
    </location>
</feature>
<dbReference type="EMBL" id="GBRH01214618">
    <property type="protein sequence ID" value="JAD83277.1"/>
    <property type="molecule type" value="Transcribed_RNA"/>
</dbReference>
<reference evidence="2" key="2">
    <citation type="journal article" date="2015" name="Data Brief">
        <title>Shoot transcriptome of the giant reed, Arundo donax.</title>
        <authorList>
            <person name="Barrero R.A."/>
            <person name="Guerrero F.D."/>
            <person name="Moolhuijzen P."/>
            <person name="Goolsby J.A."/>
            <person name="Tidwell J."/>
            <person name="Bellgard S.E."/>
            <person name="Bellgard M.I."/>
        </authorList>
    </citation>
    <scope>NUCLEOTIDE SEQUENCE</scope>
    <source>
        <tissue evidence="2">Shoot tissue taken approximately 20 cm above the soil surface</tissue>
    </source>
</reference>
<organism evidence="2">
    <name type="scientific">Arundo donax</name>
    <name type="common">Giant reed</name>
    <name type="synonym">Donax arundinaceus</name>
    <dbReference type="NCBI Taxonomy" id="35708"/>
    <lineage>
        <taxon>Eukaryota</taxon>
        <taxon>Viridiplantae</taxon>
        <taxon>Streptophyta</taxon>
        <taxon>Embryophyta</taxon>
        <taxon>Tracheophyta</taxon>
        <taxon>Spermatophyta</taxon>
        <taxon>Magnoliopsida</taxon>
        <taxon>Liliopsida</taxon>
        <taxon>Poales</taxon>
        <taxon>Poaceae</taxon>
        <taxon>PACMAD clade</taxon>
        <taxon>Arundinoideae</taxon>
        <taxon>Arundineae</taxon>
        <taxon>Arundo</taxon>
    </lineage>
</organism>
<evidence type="ECO:0000256" key="1">
    <source>
        <dbReference type="SAM" id="Phobius"/>
    </source>
</evidence>
<dbReference type="AlphaFoldDB" id="A0A0A9DHK6"/>
<accession>A0A0A9DHK6</accession>
<sequence length="52" mass="6055">MSELINFSSICALDKFIWYIKMYIYSIYMVYSIVGPRGTGRLGKLVDRLDVD</sequence>
<proteinExistence type="predicted"/>
<name>A0A0A9DHK6_ARUDO</name>
<keyword evidence="1" id="KW-0472">Membrane</keyword>
<reference evidence="2" key="1">
    <citation type="submission" date="2014-09" db="EMBL/GenBank/DDBJ databases">
        <authorList>
            <person name="Magalhaes I.L.F."/>
            <person name="Oliveira U."/>
            <person name="Santos F.R."/>
            <person name="Vidigal T.H.D.A."/>
            <person name="Brescovit A.D."/>
            <person name="Santos A.J."/>
        </authorList>
    </citation>
    <scope>NUCLEOTIDE SEQUENCE</scope>
    <source>
        <tissue evidence="2">Shoot tissue taken approximately 20 cm above the soil surface</tissue>
    </source>
</reference>
<keyword evidence="1" id="KW-0812">Transmembrane</keyword>
<protein>
    <submittedName>
        <fullName evidence="2">Uncharacterized protein</fullName>
    </submittedName>
</protein>
<keyword evidence="1" id="KW-1133">Transmembrane helix</keyword>